<evidence type="ECO:0000313" key="9">
    <source>
        <dbReference type="EMBL" id="QEN08864.1"/>
    </source>
</evidence>
<dbReference type="CDD" id="cd01295">
    <property type="entry name" value="AdeC"/>
    <property type="match status" value="1"/>
</dbReference>
<evidence type="ECO:0000256" key="6">
    <source>
        <dbReference type="HAMAP-Rule" id="MF_01518"/>
    </source>
</evidence>
<dbReference type="KEGG" id="ock:EXM22_13015"/>
<evidence type="ECO:0000256" key="2">
    <source>
        <dbReference type="ARBA" id="ARBA00012782"/>
    </source>
</evidence>
<dbReference type="InterPro" id="IPR026912">
    <property type="entry name" value="Adenine_deam_C"/>
</dbReference>
<dbReference type="SUPFAM" id="SSF51338">
    <property type="entry name" value="Composite domain of metallo-dependent hydrolases"/>
    <property type="match status" value="1"/>
</dbReference>
<dbReference type="RefSeq" id="WP_149486943.1">
    <property type="nucleotide sequence ID" value="NZ_CP036150.1"/>
</dbReference>
<sequence length="574" mass="62292">MDLKNFIDAAVGRKKADIVFRNGKIINVFTGEIIENTLAVKDGKILGYGAYEGVVEIDVKGAYLSPGFIDAHVHIESSLTTPEHFASLVVPRGTTTVVADPHEIANVAGLEGIRYMLDASEGLPLECLFMLPSCVPATPFENSGAKLSASDLVKLAGEPRVLGLGEMMDYPSLIEGDPAVLEKMQMALDRNMPIDGHAPMVDRKELNAYIGAGVGTDHECSTPEEMRSRLRRGMYVLIREGSAARNLKNLIHGVKLYNLRRCAFCTDDKQPEDILKDGHINYNIREAIDLGMDPVWAVQMATLNPAECYHLKGKGALAPGYDADIVILDDLKSIHVQQVYKKGVLVAEDEKALFSQPSRVTDAVVNTVKVRKIRAEDFSLPMETDVARVIRILPHSLVTENAVRKIERDENGLFKIHPDLDILKIAVIERHGGKGTIGLGLVENYRLKGGAIASSIGHDSHNLIVVGDRDEDMALAVNSLAASGGGISVVANGELVGLLPLPIGGLMSDKPAEEVSASLKDLLNTAVHTLGVNKEVDPFMTLAFMALPVIPELKLTDEGLFDVLKFEFVDLCIK</sequence>
<dbReference type="HAMAP" id="MF_01518">
    <property type="entry name" value="Adenine_deamin"/>
    <property type="match status" value="1"/>
</dbReference>
<name>A0A5C1QQH2_9SPIO</name>
<dbReference type="InterPro" id="IPR006680">
    <property type="entry name" value="Amidohydro-rel"/>
</dbReference>
<dbReference type="InterPro" id="IPR011059">
    <property type="entry name" value="Metal-dep_hydrolase_composite"/>
</dbReference>
<dbReference type="NCBIfam" id="TIGR01178">
    <property type="entry name" value="ade"/>
    <property type="match status" value="1"/>
</dbReference>
<gene>
    <name evidence="6 9" type="primary">ade</name>
    <name evidence="9" type="ORF">EXM22_13015</name>
</gene>
<dbReference type="AlphaFoldDB" id="A0A5C1QQH2"/>
<evidence type="ECO:0000259" key="8">
    <source>
        <dbReference type="Pfam" id="PF13382"/>
    </source>
</evidence>
<dbReference type="InterPro" id="IPR006679">
    <property type="entry name" value="Adenine_deam"/>
</dbReference>
<dbReference type="PANTHER" id="PTHR11113:SF2">
    <property type="entry name" value="ADENINE DEAMINASE"/>
    <property type="match status" value="1"/>
</dbReference>
<dbReference type="SUPFAM" id="SSF51556">
    <property type="entry name" value="Metallo-dependent hydrolases"/>
    <property type="match status" value="1"/>
</dbReference>
<organism evidence="9 10">
    <name type="scientific">Oceanispirochaeta crateris</name>
    <dbReference type="NCBI Taxonomy" id="2518645"/>
    <lineage>
        <taxon>Bacteria</taxon>
        <taxon>Pseudomonadati</taxon>
        <taxon>Spirochaetota</taxon>
        <taxon>Spirochaetia</taxon>
        <taxon>Spirochaetales</taxon>
        <taxon>Spirochaetaceae</taxon>
        <taxon>Oceanispirochaeta</taxon>
    </lineage>
</organism>
<dbReference type="GO" id="GO:0006146">
    <property type="term" value="P:adenine catabolic process"/>
    <property type="evidence" value="ECO:0007669"/>
    <property type="project" value="InterPro"/>
</dbReference>
<dbReference type="Gene3D" id="2.30.40.10">
    <property type="entry name" value="Urease, subunit C, domain 1"/>
    <property type="match status" value="1"/>
</dbReference>
<dbReference type="PANTHER" id="PTHR11113">
    <property type="entry name" value="N-ACETYLGLUCOSAMINE-6-PHOSPHATE DEACETYLASE"/>
    <property type="match status" value="1"/>
</dbReference>
<dbReference type="EC" id="3.5.4.2" evidence="2 6"/>
<feature type="domain" description="Adenine deaminase C-terminal" evidence="8">
    <location>
        <begin position="397"/>
        <end position="567"/>
    </location>
</feature>
<accession>A0A5C1QQH2</accession>
<dbReference type="Gene3D" id="3.20.20.140">
    <property type="entry name" value="Metal-dependent hydrolases"/>
    <property type="match status" value="1"/>
</dbReference>
<evidence type="ECO:0000256" key="5">
    <source>
        <dbReference type="ARBA" id="ARBA00047720"/>
    </source>
</evidence>
<keyword evidence="3 6" id="KW-0378">Hydrolase</keyword>
<dbReference type="GO" id="GO:0000034">
    <property type="term" value="F:adenine deaminase activity"/>
    <property type="evidence" value="ECO:0007669"/>
    <property type="project" value="UniProtKB-UniRule"/>
</dbReference>
<evidence type="ECO:0000313" key="10">
    <source>
        <dbReference type="Proteomes" id="UP000324209"/>
    </source>
</evidence>
<keyword evidence="4 6" id="KW-0464">Manganese</keyword>
<dbReference type="EMBL" id="CP036150">
    <property type="protein sequence ID" value="QEN08864.1"/>
    <property type="molecule type" value="Genomic_DNA"/>
</dbReference>
<reference evidence="9 10" key="1">
    <citation type="submission" date="2019-02" db="EMBL/GenBank/DDBJ databases">
        <title>Complete Genome Sequence and Methylome Analysis of free living Spirochaetas.</title>
        <authorList>
            <person name="Fomenkov A."/>
            <person name="Dubinina G."/>
            <person name="Leshcheva N."/>
            <person name="Mikheeva N."/>
            <person name="Grabovich M."/>
            <person name="Vincze T."/>
            <person name="Roberts R.J."/>
        </authorList>
    </citation>
    <scope>NUCLEOTIDE SEQUENCE [LARGE SCALE GENOMIC DNA]</scope>
    <source>
        <strain evidence="9 10">K2</strain>
    </source>
</reference>
<evidence type="ECO:0000256" key="1">
    <source>
        <dbReference type="ARBA" id="ARBA00006773"/>
    </source>
</evidence>
<evidence type="ECO:0000256" key="4">
    <source>
        <dbReference type="ARBA" id="ARBA00023211"/>
    </source>
</evidence>
<evidence type="ECO:0000256" key="3">
    <source>
        <dbReference type="ARBA" id="ARBA00022801"/>
    </source>
</evidence>
<feature type="domain" description="Amidohydrolase-related" evidence="7">
    <location>
        <begin position="63"/>
        <end position="346"/>
    </location>
</feature>
<dbReference type="InterPro" id="IPR032466">
    <property type="entry name" value="Metal_Hydrolase"/>
</dbReference>
<comment type="similarity">
    <text evidence="1 6">Belongs to the metallo-dependent hydrolases superfamily. Adenine deaminase family.</text>
</comment>
<dbReference type="OrthoDB" id="9775607at2"/>
<dbReference type="Pfam" id="PF01979">
    <property type="entry name" value="Amidohydro_1"/>
    <property type="match status" value="1"/>
</dbReference>
<comment type="cofactor">
    <cofactor evidence="6">
        <name>Mn(2+)</name>
        <dbReference type="ChEBI" id="CHEBI:29035"/>
    </cofactor>
</comment>
<dbReference type="Proteomes" id="UP000324209">
    <property type="component" value="Chromosome"/>
</dbReference>
<keyword evidence="10" id="KW-1185">Reference proteome</keyword>
<evidence type="ECO:0000259" key="7">
    <source>
        <dbReference type="Pfam" id="PF01979"/>
    </source>
</evidence>
<proteinExistence type="inferred from homology"/>
<protein>
    <recommendedName>
        <fullName evidence="2 6">Adenine deaminase</fullName>
        <shortName evidence="6">Adenase</shortName>
        <shortName evidence="6">Adenine aminase</shortName>
        <ecNumber evidence="2 6">3.5.4.2</ecNumber>
    </recommendedName>
</protein>
<dbReference type="Pfam" id="PF13382">
    <property type="entry name" value="Adenine_deam_C"/>
    <property type="match status" value="1"/>
</dbReference>
<comment type="catalytic activity">
    <reaction evidence="5 6">
        <text>adenine + H2O + H(+) = hypoxanthine + NH4(+)</text>
        <dbReference type="Rhea" id="RHEA:23688"/>
        <dbReference type="ChEBI" id="CHEBI:15377"/>
        <dbReference type="ChEBI" id="CHEBI:15378"/>
        <dbReference type="ChEBI" id="CHEBI:16708"/>
        <dbReference type="ChEBI" id="CHEBI:17368"/>
        <dbReference type="ChEBI" id="CHEBI:28938"/>
        <dbReference type="EC" id="3.5.4.2"/>
    </reaction>
</comment>